<keyword evidence="14" id="KW-0175">Coiled coil</keyword>
<evidence type="ECO:0000256" key="15">
    <source>
        <dbReference type="SAM" id="MobiDB-lite"/>
    </source>
</evidence>
<evidence type="ECO:0000313" key="22">
    <source>
        <dbReference type="Proteomes" id="UP001501427"/>
    </source>
</evidence>
<keyword evidence="7 12" id="KW-0067">ATP-binding</keyword>
<feature type="region of interest" description="Disordered" evidence="15">
    <location>
        <begin position="628"/>
        <end position="649"/>
    </location>
</feature>
<sequence>MEQGDATMRPITDLRRRVAPFEVITEMTPSGDQPQAIAELTSRIEGGEQDVVLLGATGTGKTATIAWLVEKVQRPMLVMQPNKTLAAQFANELREMLPNNAVEYFVSYYDYYQPEAYIPQTDTYIEKDSSINDEVDRLRHSATNSLLTRRDTVVVASVSCIYGLGTPQEYVDRMVRLSVGQEIDRDDLLRQLVGMQYTRNDLSFTRGTFRVRGDTIEIIPQYEELAVRIEMFGDEIEKLATLHPLTGEQITEDDELYVFPASHYVAGPERMERAIRAIEAELEETLAVMERQGKMLEAQRLRMRTAYDIEMMRQVGTCSGIENYSRHIDGRGPGSAPNTLLDYFPEDFLLVIDESHQTVPQIGAMYEGDASRKRMLVEHGFRLPSAMDNRPLKWEEFLDRIGQTVYLSATPGPYEMGRVKGDVVEQVIRPTGLIDPEIVVKPTKGQIDDLIHEIRERTERDERVLVTTLTKKMAEDLTDYLLELGIQVRYLHSEVDTLRRIELLRELRVGEFDVLVGINLLREGLDLPEVSLVAILDADKEGFLRSETSLIQTIGRAARNVSGQVHMYADTVTPSMERAIEETSRRRAKQQAYNEERGIEPQALRKRIADILDSLAREDADTETLIGGAGRQQSRGKAPVPGLASRTKDVGRHAADLVGDHPREDLEALIEQMTAQMHQAAADLQFELAARLRDEIKELKRELRDMKEAGVH</sequence>
<feature type="domain" description="Helicase ATP-binding" evidence="17">
    <location>
        <begin position="42"/>
        <end position="199"/>
    </location>
</feature>
<feature type="binding site" evidence="12">
    <location>
        <begin position="55"/>
        <end position="62"/>
    </location>
    <ligand>
        <name>ATP</name>
        <dbReference type="ChEBI" id="CHEBI:30616"/>
    </ligand>
</feature>
<keyword evidence="6 12" id="KW-0228">DNA excision</keyword>
<dbReference type="Pfam" id="PF00271">
    <property type="entry name" value="Helicase_C"/>
    <property type="match status" value="1"/>
</dbReference>
<dbReference type="InterPro" id="IPR036876">
    <property type="entry name" value="UVR_dom_sf"/>
</dbReference>
<gene>
    <name evidence="12 19" type="primary">uvrB</name>
    <name evidence="20" type="ORF">F4557_004684</name>
    <name evidence="19" type="ORF">GCM10009546_16150</name>
</gene>
<dbReference type="PROSITE" id="PS51192">
    <property type="entry name" value="HELICASE_ATP_BIND_1"/>
    <property type="match status" value="1"/>
</dbReference>
<dbReference type="InterPro" id="IPR014001">
    <property type="entry name" value="Helicase_ATP-bd"/>
</dbReference>
<feature type="coiled-coil region" evidence="14">
    <location>
        <begin position="663"/>
        <end position="709"/>
    </location>
</feature>
<reference evidence="19 22" key="1">
    <citation type="journal article" date="2019" name="Int. J. Syst. Evol. Microbiol.">
        <title>The Global Catalogue of Microorganisms (GCM) 10K type strain sequencing project: providing services to taxonomists for standard genome sequencing and annotation.</title>
        <authorList>
            <consortium name="The Broad Institute Genomics Platform"/>
            <consortium name="The Broad Institute Genome Sequencing Center for Infectious Disease"/>
            <person name="Wu L."/>
            <person name="Ma J."/>
        </authorList>
    </citation>
    <scope>NUCLEOTIDE SEQUENCE [LARGE SCALE GENOMIC DNA]</scope>
    <source>
        <strain evidence="19 22">JCM 10667</strain>
    </source>
</reference>
<keyword evidence="12 13" id="KW-0742">SOS response</keyword>
<proteinExistence type="inferred from homology"/>
<dbReference type="PANTHER" id="PTHR24029:SF0">
    <property type="entry name" value="UVRABC SYSTEM PROTEIN B"/>
    <property type="match status" value="1"/>
</dbReference>
<evidence type="ECO:0000256" key="5">
    <source>
        <dbReference type="ARBA" id="ARBA00022763"/>
    </source>
</evidence>
<dbReference type="Pfam" id="PF02151">
    <property type="entry name" value="UVR"/>
    <property type="match status" value="1"/>
</dbReference>
<evidence type="ECO:0000256" key="14">
    <source>
        <dbReference type="SAM" id="Coils"/>
    </source>
</evidence>
<feature type="domain" description="UVR" evidence="16">
    <location>
        <begin position="667"/>
        <end position="702"/>
    </location>
</feature>
<dbReference type="GO" id="GO:0009381">
    <property type="term" value="F:excinuclease ABC activity"/>
    <property type="evidence" value="ECO:0007669"/>
    <property type="project" value="UniProtKB-UniRule"/>
</dbReference>
<dbReference type="GO" id="GO:0006289">
    <property type="term" value="P:nucleotide-excision repair"/>
    <property type="evidence" value="ECO:0007669"/>
    <property type="project" value="UniProtKB-UniRule"/>
</dbReference>
<evidence type="ECO:0000259" key="17">
    <source>
        <dbReference type="PROSITE" id="PS51192"/>
    </source>
</evidence>
<evidence type="ECO:0000313" key="19">
    <source>
        <dbReference type="EMBL" id="GAA0554971.1"/>
    </source>
</evidence>
<dbReference type="PROSITE" id="PS51194">
    <property type="entry name" value="HELICASE_CTER"/>
    <property type="match status" value="1"/>
</dbReference>
<dbReference type="GO" id="GO:0009380">
    <property type="term" value="C:excinuclease repair complex"/>
    <property type="evidence" value="ECO:0007669"/>
    <property type="project" value="InterPro"/>
</dbReference>
<dbReference type="SMART" id="SM00487">
    <property type="entry name" value="DEXDc"/>
    <property type="match status" value="1"/>
</dbReference>
<evidence type="ECO:0000256" key="6">
    <source>
        <dbReference type="ARBA" id="ARBA00022769"/>
    </source>
</evidence>
<evidence type="ECO:0000313" key="21">
    <source>
        <dbReference type="Proteomes" id="UP000549343"/>
    </source>
</evidence>
<keyword evidence="8 12" id="KW-0267">Excision nuclease</keyword>
<evidence type="ECO:0000256" key="11">
    <source>
        <dbReference type="ARBA" id="ARBA00029504"/>
    </source>
</evidence>
<dbReference type="Pfam" id="PF12344">
    <property type="entry name" value="UvrB"/>
    <property type="match status" value="1"/>
</dbReference>
<dbReference type="NCBIfam" id="NF003673">
    <property type="entry name" value="PRK05298.1"/>
    <property type="match status" value="1"/>
</dbReference>
<dbReference type="Gene3D" id="3.40.50.300">
    <property type="entry name" value="P-loop containing nucleotide triphosphate hydrolases"/>
    <property type="match status" value="3"/>
</dbReference>
<dbReference type="PANTHER" id="PTHR24029">
    <property type="entry name" value="UVRABC SYSTEM PROTEIN B"/>
    <property type="match status" value="1"/>
</dbReference>
<evidence type="ECO:0000313" key="20">
    <source>
        <dbReference type="EMBL" id="MBB4776266.1"/>
    </source>
</evidence>
<comment type="similarity">
    <text evidence="2 12 13">Belongs to the UvrB family.</text>
</comment>
<dbReference type="Pfam" id="PF04851">
    <property type="entry name" value="ResIII"/>
    <property type="match status" value="1"/>
</dbReference>
<dbReference type="NCBIfam" id="TIGR00631">
    <property type="entry name" value="uvrb"/>
    <property type="match status" value="1"/>
</dbReference>
<evidence type="ECO:0000259" key="16">
    <source>
        <dbReference type="PROSITE" id="PS50151"/>
    </source>
</evidence>
<keyword evidence="5 12" id="KW-0227">DNA damage</keyword>
<dbReference type="InterPro" id="IPR027417">
    <property type="entry name" value="P-loop_NTPase"/>
</dbReference>
<dbReference type="GO" id="GO:0005737">
    <property type="term" value="C:cytoplasm"/>
    <property type="evidence" value="ECO:0007669"/>
    <property type="project" value="UniProtKB-SubCell"/>
</dbReference>
<dbReference type="CDD" id="cd18790">
    <property type="entry name" value="SF2_C_UvrB"/>
    <property type="match status" value="1"/>
</dbReference>
<evidence type="ECO:0000256" key="7">
    <source>
        <dbReference type="ARBA" id="ARBA00022840"/>
    </source>
</evidence>
<organism evidence="20 21">
    <name type="scientific">Actinomadura livida</name>
    <dbReference type="NCBI Taxonomy" id="79909"/>
    <lineage>
        <taxon>Bacteria</taxon>
        <taxon>Bacillati</taxon>
        <taxon>Actinomycetota</taxon>
        <taxon>Actinomycetes</taxon>
        <taxon>Streptosporangiales</taxon>
        <taxon>Thermomonosporaceae</taxon>
        <taxon>Actinomadura</taxon>
    </lineage>
</organism>
<evidence type="ECO:0000256" key="3">
    <source>
        <dbReference type="ARBA" id="ARBA00022490"/>
    </source>
</evidence>
<dbReference type="SUPFAM" id="SSF46600">
    <property type="entry name" value="C-terminal UvrC-binding domain of UvrB"/>
    <property type="match status" value="1"/>
</dbReference>
<dbReference type="GO" id="GO:0016887">
    <property type="term" value="F:ATP hydrolysis activity"/>
    <property type="evidence" value="ECO:0007669"/>
    <property type="project" value="InterPro"/>
</dbReference>
<dbReference type="InterPro" id="IPR006935">
    <property type="entry name" value="Helicase/UvrB_N"/>
</dbReference>
<evidence type="ECO:0000259" key="18">
    <source>
        <dbReference type="PROSITE" id="PS51194"/>
    </source>
</evidence>
<dbReference type="GO" id="GO:0005524">
    <property type="term" value="F:ATP binding"/>
    <property type="evidence" value="ECO:0007669"/>
    <property type="project" value="UniProtKB-UniRule"/>
</dbReference>
<name>A0A7W7IFX8_9ACTN</name>
<comment type="function">
    <text evidence="12">The UvrABC repair system catalyzes the recognition and processing of DNA lesions. A damage recognition complex composed of 2 UvrA and 2 UvrB subunits scans DNA for abnormalities. Upon binding of the UvrA(2)B(2) complex to a putative damaged site, the DNA wraps around one UvrB monomer. DNA wrap is dependent on ATP binding by UvrB and probably causes local melting of the DNA helix, facilitating insertion of UvrB beta-hairpin between the DNA strands. Then UvrB probes one DNA strand for the presence of a lesion. If a lesion is found the UvrA subunits dissociate and the UvrB-DNA preincision complex is formed. This complex is subsequently bound by UvrC and the second UvrB is released. If no lesion is found, the DNA wraps around the other UvrB subunit that will check the other stand for damage.</text>
</comment>
<dbReference type="Proteomes" id="UP000549343">
    <property type="component" value="Unassembled WGS sequence"/>
</dbReference>
<protein>
    <recommendedName>
        <fullName evidence="11 12">UvrABC system protein B</fullName>
        <shortName evidence="12">Protein UvrB</shortName>
    </recommendedName>
    <alternativeName>
        <fullName evidence="12">Excinuclease ABC subunit B</fullName>
    </alternativeName>
</protein>
<dbReference type="InterPro" id="IPR041471">
    <property type="entry name" value="UvrB_inter"/>
</dbReference>
<dbReference type="InterPro" id="IPR024759">
    <property type="entry name" value="UvrB_YAD/RRR_dom"/>
</dbReference>
<comment type="domain">
    <text evidence="12">The beta-hairpin motif is involved in DNA binding.</text>
</comment>
<dbReference type="EMBL" id="BAAAHD010000016">
    <property type="protein sequence ID" value="GAA0554971.1"/>
    <property type="molecule type" value="Genomic_DNA"/>
</dbReference>
<reference evidence="20 21" key="2">
    <citation type="submission" date="2020-08" db="EMBL/GenBank/DDBJ databases">
        <title>Sequencing the genomes of 1000 actinobacteria strains.</title>
        <authorList>
            <person name="Klenk H.-P."/>
        </authorList>
    </citation>
    <scope>NUCLEOTIDE SEQUENCE [LARGE SCALE GENOMIC DNA]</scope>
    <source>
        <strain evidence="20 21">DSM 44772</strain>
    </source>
</reference>
<dbReference type="InterPro" id="IPR001650">
    <property type="entry name" value="Helicase_C-like"/>
</dbReference>
<dbReference type="Proteomes" id="UP001501427">
    <property type="component" value="Unassembled WGS sequence"/>
</dbReference>
<evidence type="ECO:0000256" key="12">
    <source>
        <dbReference type="HAMAP-Rule" id="MF_00204"/>
    </source>
</evidence>
<reference evidence="19" key="3">
    <citation type="submission" date="2023-12" db="EMBL/GenBank/DDBJ databases">
        <authorList>
            <person name="Sun Q."/>
            <person name="Inoue M."/>
        </authorList>
    </citation>
    <scope>NUCLEOTIDE SEQUENCE</scope>
    <source>
        <strain evidence="19">JCM 10667</strain>
    </source>
</reference>
<feature type="domain" description="Helicase C-terminal" evidence="18">
    <location>
        <begin position="446"/>
        <end position="612"/>
    </location>
</feature>
<keyword evidence="9 12" id="KW-0234">DNA repair</keyword>
<comment type="caution">
    <text evidence="20">The sequence shown here is derived from an EMBL/GenBank/DDBJ whole genome shotgun (WGS) entry which is preliminary data.</text>
</comment>
<evidence type="ECO:0000256" key="4">
    <source>
        <dbReference type="ARBA" id="ARBA00022741"/>
    </source>
</evidence>
<dbReference type="HAMAP" id="MF_00204">
    <property type="entry name" value="UvrB"/>
    <property type="match status" value="1"/>
</dbReference>
<evidence type="ECO:0000256" key="9">
    <source>
        <dbReference type="ARBA" id="ARBA00023204"/>
    </source>
</evidence>
<comment type="subunit">
    <text evidence="10 12 13">Forms a heterotetramer with UvrA during the search for lesions. Interacts with UvrC in an incision complex.</text>
</comment>
<dbReference type="CDD" id="cd17916">
    <property type="entry name" value="DEXHc_UvrB"/>
    <property type="match status" value="1"/>
</dbReference>
<dbReference type="SUPFAM" id="SSF52540">
    <property type="entry name" value="P-loop containing nucleoside triphosphate hydrolases"/>
    <property type="match status" value="2"/>
</dbReference>
<accession>A0A7W7IFX8</accession>
<keyword evidence="3 12" id="KW-0963">Cytoplasm</keyword>
<dbReference type="AlphaFoldDB" id="A0A7W7IFX8"/>
<dbReference type="InterPro" id="IPR004807">
    <property type="entry name" value="UvrB"/>
</dbReference>
<dbReference type="PROSITE" id="PS50151">
    <property type="entry name" value="UVR"/>
    <property type="match status" value="1"/>
</dbReference>
<evidence type="ECO:0000256" key="10">
    <source>
        <dbReference type="ARBA" id="ARBA00026033"/>
    </source>
</evidence>
<comment type="subcellular location">
    <subcellularLocation>
        <location evidence="1 12 13">Cytoplasm</location>
    </subcellularLocation>
</comment>
<keyword evidence="4 12" id="KW-0547">Nucleotide-binding</keyword>
<keyword evidence="22" id="KW-1185">Reference proteome</keyword>
<dbReference type="InterPro" id="IPR001943">
    <property type="entry name" value="UVR_dom"/>
</dbReference>
<feature type="short sequence motif" description="Beta-hairpin" evidence="12">
    <location>
        <begin position="108"/>
        <end position="131"/>
    </location>
</feature>
<dbReference type="SMART" id="SM00490">
    <property type="entry name" value="HELICc"/>
    <property type="match status" value="1"/>
</dbReference>
<dbReference type="Pfam" id="PF17757">
    <property type="entry name" value="UvrB_inter"/>
    <property type="match status" value="1"/>
</dbReference>
<dbReference type="GO" id="GO:0009432">
    <property type="term" value="P:SOS response"/>
    <property type="evidence" value="ECO:0007669"/>
    <property type="project" value="UniProtKB-UniRule"/>
</dbReference>
<dbReference type="EMBL" id="JACHMV010000001">
    <property type="protein sequence ID" value="MBB4776266.1"/>
    <property type="molecule type" value="Genomic_DNA"/>
</dbReference>
<dbReference type="Gene3D" id="4.10.860.10">
    <property type="entry name" value="UVR domain"/>
    <property type="match status" value="1"/>
</dbReference>
<evidence type="ECO:0000256" key="2">
    <source>
        <dbReference type="ARBA" id="ARBA00008533"/>
    </source>
</evidence>
<dbReference type="GO" id="GO:0003677">
    <property type="term" value="F:DNA binding"/>
    <property type="evidence" value="ECO:0007669"/>
    <property type="project" value="UniProtKB-UniRule"/>
</dbReference>
<evidence type="ECO:0000256" key="8">
    <source>
        <dbReference type="ARBA" id="ARBA00022881"/>
    </source>
</evidence>
<evidence type="ECO:0000256" key="1">
    <source>
        <dbReference type="ARBA" id="ARBA00004496"/>
    </source>
</evidence>
<evidence type="ECO:0000256" key="13">
    <source>
        <dbReference type="RuleBase" id="RU003587"/>
    </source>
</evidence>